<dbReference type="InterPro" id="IPR002880">
    <property type="entry name" value="Pyrv_Fd/Flavodoxin_OxRdtase_N"/>
</dbReference>
<dbReference type="FunFam" id="3.40.50.920:FF:000010">
    <property type="entry name" value="Pyruvate ferredoxin oxidoreductase, alpha subunit"/>
    <property type="match status" value="1"/>
</dbReference>
<dbReference type="FunFam" id="3.40.50.970:FF:000012">
    <property type="entry name" value="Pyruvate:ferredoxin (Flavodoxin) oxidoreductase"/>
    <property type="match status" value="1"/>
</dbReference>
<dbReference type="STRING" id="1069083.GCA_000371805_00194"/>
<sequence>MKKVITGTSAAAEAVRLADVDVIAAYPITPQTTCVEKLAEFIANGELDAEYIKVESEHSAMAACIGAAATGVRTFTATASQGLALMHELLFIAAGMRLPIVMLVANRALSAPINIWCDHQDSISQRDTGWIQIYAESNQETLDSVIQAYKIAENENVLLPVMVCIDGFILTHTVEPVEIPDEKKVREYLGVYEPKHAYLDPDRPITQGPVGVPECYMETRKQIEKAMENAKKVIKDVNEEYYNIFGRKYGNGLVEAYNLENADTVLVAMGSVCGTIKDVIDKMENVGLLRVRCFRPFPKEDIRKFLENAENIAVIDKNISLGFNKGALGIEISSVLKNKKICNYIAGLGGRDVRIEDIKFIIDHVRKADDDETVWVNCKE</sequence>
<dbReference type="InterPro" id="IPR029061">
    <property type="entry name" value="THDP-binding"/>
</dbReference>
<dbReference type="AlphaFoldDB" id="N6VTJ4"/>
<accession>N6VTJ4</accession>
<evidence type="ECO:0000259" key="8">
    <source>
        <dbReference type="Pfam" id="PF01855"/>
    </source>
</evidence>
<dbReference type="Proteomes" id="UP000053695">
    <property type="component" value="Unassembled WGS sequence"/>
</dbReference>
<evidence type="ECO:0000313" key="10">
    <source>
        <dbReference type="EMBL" id="ENN96496.1"/>
    </source>
</evidence>
<dbReference type="GO" id="GO:0019164">
    <property type="term" value="F:pyruvate synthase activity"/>
    <property type="evidence" value="ECO:0007669"/>
    <property type="project" value="UniProtKB-EC"/>
</dbReference>
<reference evidence="10 11" key="1">
    <citation type="journal article" date="2013" name="Genome Announc.">
        <title>Draft Genome Sequence of a Highly Flagellated, Fast-Swimming Archaeon, Methanocaldococcus villosus Strain KIN24-T80 (DSM 22612).</title>
        <authorList>
            <person name="Thennarasu S."/>
            <person name="Polireddy D."/>
            <person name="Antony A."/>
            <person name="Yada M.R."/>
            <person name="Algarawi S."/>
            <person name="Sivakumar N."/>
        </authorList>
    </citation>
    <scope>NUCLEOTIDE SEQUENCE [LARGE SCALE GENOMIC DNA]</scope>
    <source>
        <strain evidence="10 11">KIN24-T80</strain>
    </source>
</reference>
<dbReference type="GO" id="GO:0006979">
    <property type="term" value="P:response to oxidative stress"/>
    <property type="evidence" value="ECO:0007669"/>
    <property type="project" value="TreeGrafter"/>
</dbReference>
<dbReference type="SUPFAM" id="SSF52922">
    <property type="entry name" value="TK C-terminal domain-like"/>
    <property type="match status" value="1"/>
</dbReference>
<keyword evidence="3" id="KW-0560">Oxidoreductase</keyword>
<feature type="domain" description="Pyruvate flavodoxin/ferredoxin oxidoreductase pyrimidine binding" evidence="8">
    <location>
        <begin position="14"/>
        <end position="238"/>
    </location>
</feature>
<dbReference type="InterPro" id="IPR033412">
    <property type="entry name" value="PFOR_II"/>
</dbReference>
<evidence type="ECO:0000256" key="3">
    <source>
        <dbReference type="ARBA" id="ARBA00023002"/>
    </source>
</evidence>
<proteinExistence type="predicted"/>
<dbReference type="OrthoDB" id="372068at2157"/>
<dbReference type="Gene3D" id="3.40.50.920">
    <property type="match status" value="1"/>
</dbReference>
<gene>
    <name evidence="10" type="ORF">J422_01715</name>
</gene>
<dbReference type="CDD" id="cd07034">
    <property type="entry name" value="TPP_PYR_PFOR_IOR-alpha_like"/>
    <property type="match status" value="1"/>
</dbReference>
<evidence type="ECO:0000313" key="11">
    <source>
        <dbReference type="Proteomes" id="UP000053695"/>
    </source>
</evidence>
<name>N6VTJ4_9EURY</name>
<evidence type="ECO:0000256" key="4">
    <source>
        <dbReference type="ARBA" id="ARBA00044787"/>
    </source>
</evidence>
<evidence type="ECO:0000256" key="5">
    <source>
        <dbReference type="ARBA" id="ARBA00044811"/>
    </source>
</evidence>
<dbReference type="SUPFAM" id="SSF52518">
    <property type="entry name" value="Thiamin diphosphate-binding fold (THDP-binding)"/>
    <property type="match status" value="1"/>
</dbReference>
<organism evidence="10 11">
    <name type="scientific">Methanocaldococcus villosus KIN24-T80</name>
    <dbReference type="NCBI Taxonomy" id="1069083"/>
    <lineage>
        <taxon>Archaea</taxon>
        <taxon>Methanobacteriati</taxon>
        <taxon>Methanobacteriota</taxon>
        <taxon>Methanomada group</taxon>
        <taxon>Methanococci</taxon>
        <taxon>Methanococcales</taxon>
        <taxon>Methanocaldococcaceae</taxon>
        <taxon>Methanocaldococcus</taxon>
    </lineage>
</organism>
<evidence type="ECO:0000256" key="1">
    <source>
        <dbReference type="ARBA" id="ARBA00011595"/>
    </source>
</evidence>
<dbReference type="RefSeq" id="WP_004590101.1">
    <property type="nucleotide sequence ID" value="NZ_APMM01000013.1"/>
</dbReference>
<comment type="caution">
    <text evidence="10">The sequence shown here is derived from an EMBL/GenBank/DDBJ whole genome shotgun (WGS) entry which is preliminary data.</text>
</comment>
<protein>
    <recommendedName>
        <fullName evidence="4">Pyruvate synthase subunit PorA</fullName>
        <ecNumber evidence="2">1.2.7.1</ecNumber>
    </recommendedName>
    <alternativeName>
        <fullName evidence="6">Pyruvate oxidoreductase alpha chain</fullName>
    </alternativeName>
    <alternativeName>
        <fullName evidence="5">Pyruvic-ferredoxin oxidoreductase subunit alpha</fullName>
    </alternativeName>
</protein>
<dbReference type="PATRIC" id="fig|1069083.5.peg.337"/>
<dbReference type="NCBIfam" id="NF040682">
    <property type="entry name" value="PorA_Arch"/>
    <property type="match status" value="1"/>
</dbReference>
<dbReference type="EC" id="1.2.7.1" evidence="2"/>
<evidence type="ECO:0000256" key="6">
    <source>
        <dbReference type="ARBA" id="ARBA00044814"/>
    </source>
</evidence>
<feature type="domain" description="Pyruvate:ferredoxin oxidoreductase core" evidence="9">
    <location>
        <begin position="262"/>
        <end position="358"/>
    </location>
</feature>
<dbReference type="EMBL" id="APMM01000013">
    <property type="protein sequence ID" value="ENN96496.1"/>
    <property type="molecule type" value="Genomic_DNA"/>
</dbReference>
<dbReference type="InterPro" id="IPR053390">
    <property type="entry name" value="Pyruvate_synthase_PorA"/>
</dbReference>
<keyword evidence="11" id="KW-1185">Reference proteome</keyword>
<dbReference type="InterPro" id="IPR009014">
    <property type="entry name" value="Transketo_C/PFOR_II"/>
</dbReference>
<dbReference type="Pfam" id="PF17147">
    <property type="entry name" value="PFOR_II"/>
    <property type="match status" value="1"/>
</dbReference>
<dbReference type="PANTHER" id="PTHR32154">
    <property type="entry name" value="PYRUVATE-FLAVODOXIN OXIDOREDUCTASE-RELATED"/>
    <property type="match status" value="1"/>
</dbReference>
<comment type="subunit">
    <text evidence="1">Heterotetramer of one alpha, one beta, one delta and one gamma chain.</text>
</comment>
<keyword evidence="10" id="KW-0670">Pyruvate</keyword>
<evidence type="ECO:0000259" key="9">
    <source>
        <dbReference type="Pfam" id="PF17147"/>
    </source>
</evidence>
<evidence type="ECO:0000256" key="2">
    <source>
        <dbReference type="ARBA" id="ARBA00012822"/>
    </source>
</evidence>
<comment type="catalytic activity">
    <reaction evidence="7">
        <text>2 oxidized [2Fe-2S]-[ferredoxin] + pyruvate + CoA = 2 reduced [2Fe-2S]-[ferredoxin] + acetyl-CoA + CO2 + H(+)</text>
        <dbReference type="Rhea" id="RHEA:12765"/>
        <dbReference type="Rhea" id="RHEA-COMP:10000"/>
        <dbReference type="Rhea" id="RHEA-COMP:10001"/>
        <dbReference type="ChEBI" id="CHEBI:15361"/>
        <dbReference type="ChEBI" id="CHEBI:15378"/>
        <dbReference type="ChEBI" id="CHEBI:16526"/>
        <dbReference type="ChEBI" id="CHEBI:33737"/>
        <dbReference type="ChEBI" id="CHEBI:33738"/>
        <dbReference type="ChEBI" id="CHEBI:57287"/>
        <dbReference type="ChEBI" id="CHEBI:57288"/>
        <dbReference type="EC" id="1.2.7.1"/>
    </reaction>
</comment>
<dbReference type="PANTHER" id="PTHR32154:SF0">
    <property type="entry name" value="PYRUVATE-FLAVODOXIN OXIDOREDUCTASE-RELATED"/>
    <property type="match status" value="1"/>
</dbReference>
<dbReference type="Gene3D" id="3.40.50.970">
    <property type="match status" value="1"/>
</dbReference>
<dbReference type="Pfam" id="PF01855">
    <property type="entry name" value="POR_N"/>
    <property type="match status" value="1"/>
</dbReference>
<evidence type="ECO:0000256" key="7">
    <source>
        <dbReference type="ARBA" id="ARBA00049357"/>
    </source>
</evidence>
<dbReference type="InterPro" id="IPR050722">
    <property type="entry name" value="Pyruvate:ferred/Flavod_OxRd"/>
</dbReference>